<dbReference type="Proteomes" id="UP001553161">
    <property type="component" value="Unassembled WGS sequence"/>
</dbReference>
<name>A0ABV3L7N3_9RHOB</name>
<accession>A0ABV3L7N3</accession>
<comment type="caution">
    <text evidence="1">The sequence shown here is derived from an EMBL/GenBank/DDBJ whole genome shotgun (WGS) entry which is preliminary data.</text>
</comment>
<evidence type="ECO:0000313" key="2">
    <source>
        <dbReference type="Proteomes" id="UP001553161"/>
    </source>
</evidence>
<reference evidence="1 2" key="1">
    <citation type="submission" date="2024-07" db="EMBL/GenBank/DDBJ databases">
        <authorList>
            <person name="Kang M."/>
        </authorList>
    </citation>
    <scope>NUCLEOTIDE SEQUENCE [LARGE SCALE GENOMIC DNA]</scope>
    <source>
        <strain evidence="1 2">DFM31</strain>
    </source>
</reference>
<sequence>MPDLLETPETTVKDLPPGGMILVRGSLADAGFSEALTSCGITVPDTRQIAPCVAGQVGWMSPDELLVFCDASASADLTARLDTALAGQHTLVQRVDDMRARFRIAGPGARVALAKLCPVDMARIAPGELRRTRLAQIPAAFWTENGTDFDLLCFRSVATYARDVLTQAARHTQGIVLP</sequence>
<gene>
    <name evidence="1" type="ORF">AB0T83_06230</name>
</gene>
<dbReference type="SUPFAM" id="SSF103025">
    <property type="entry name" value="Folate-binding domain"/>
    <property type="match status" value="1"/>
</dbReference>
<organism evidence="1 2">
    <name type="scientific">Meridianimarinicoccus marinus</name>
    <dbReference type="NCBI Taxonomy" id="3231483"/>
    <lineage>
        <taxon>Bacteria</taxon>
        <taxon>Pseudomonadati</taxon>
        <taxon>Pseudomonadota</taxon>
        <taxon>Alphaproteobacteria</taxon>
        <taxon>Rhodobacterales</taxon>
        <taxon>Paracoccaceae</taxon>
        <taxon>Meridianimarinicoccus</taxon>
    </lineage>
</organism>
<keyword evidence="2" id="KW-1185">Reference proteome</keyword>
<proteinExistence type="predicted"/>
<dbReference type="InterPro" id="IPR027266">
    <property type="entry name" value="TrmE/GcvT-like"/>
</dbReference>
<dbReference type="EMBL" id="JBFBVU010000005">
    <property type="protein sequence ID" value="MEV8466378.1"/>
    <property type="molecule type" value="Genomic_DNA"/>
</dbReference>
<dbReference type="RefSeq" id="WP_366192176.1">
    <property type="nucleotide sequence ID" value="NZ_JBFBVU010000005.1"/>
</dbReference>
<dbReference type="Gene3D" id="3.30.70.1520">
    <property type="entry name" value="Heterotetrameric sarcosine oxidase"/>
    <property type="match status" value="1"/>
</dbReference>
<dbReference type="Gene3D" id="3.30.1360.120">
    <property type="entry name" value="Probable tRNA modification gtpase trme, domain 1"/>
    <property type="match status" value="1"/>
</dbReference>
<protein>
    <submittedName>
        <fullName evidence="1">Sarcosine oxidase subunit gamma</fullName>
    </submittedName>
</protein>
<evidence type="ECO:0000313" key="1">
    <source>
        <dbReference type="EMBL" id="MEV8466378.1"/>
    </source>
</evidence>